<gene>
    <name evidence="2" type="ORF">FQ154_08805</name>
</gene>
<dbReference type="EMBL" id="VOBL01000007">
    <property type="protein sequence ID" value="KAA0977382.1"/>
    <property type="molecule type" value="Genomic_DNA"/>
</dbReference>
<dbReference type="PANTHER" id="PTHR48079">
    <property type="entry name" value="PROTEIN YEEZ"/>
    <property type="match status" value="1"/>
</dbReference>
<dbReference type="AlphaFoldDB" id="A0A5B0EG67"/>
<dbReference type="SUPFAM" id="SSF51735">
    <property type="entry name" value="NAD(P)-binding Rossmann-fold domains"/>
    <property type="match status" value="1"/>
</dbReference>
<dbReference type="GO" id="GO:0005737">
    <property type="term" value="C:cytoplasm"/>
    <property type="evidence" value="ECO:0007669"/>
    <property type="project" value="TreeGrafter"/>
</dbReference>
<dbReference type="Proteomes" id="UP000323856">
    <property type="component" value="Unassembled WGS sequence"/>
</dbReference>
<dbReference type="RefSeq" id="WP_149619403.1">
    <property type="nucleotide sequence ID" value="NZ_JBITUG010000003.1"/>
</dbReference>
<accession>A0A5B0EG67</accession>
<dbReference type="OrthoDB" id="9808276at2"/>
<organism evidence="2 3">
    <name type="scientific">Paeniglutamicibacter gangotriensis</name>
    <dbReference type="NCBI Taxonomy" id="254787"/>
    <lineage>
        <taxon>Bacteria</taxon>
        <taxon>Bacillati</taxon>
        <taxon>Actinomycetota</taxon>
        <taxon>Actinomycetes</taxon>
        <taxon>Micrococcales</taxon>
        <taxon>Micrococcaceae</taxon>
        <taxon>Paeniglutamicibacter</taxon>
    </lineage>
</organism>
<name>A0A5B0EG67_9MICC</name>
<evidence type="ECO:0000313" key="3">
    <source>
        <dbReference type="Proteomes" id="UP000323856"/>
    </source>
</evidence>
<protein>
    <submittedName>
        <fullName evidence="2">SDR family oxidoreductase</fullName>
    </submittedName>
</protein>
<dbReference type="InterPro" id="IPR051783">
    <property type="entry name" value="NAD(P)-dependent_oxidoreduct"/>
</dbReference>
<dbReference type="InterPro" id="IPR036291">
    <property type="entry name" value="NAD(P)-bd_dom_sf"/>
</dbReference>
<dbReference type="Pfam" id="PF01370">
    <property type="entry name" value="Epimerase"/>
    <property type="match status" value="1"/>
</dbReference>
<proteinExistence type="predicted"/>
<dbReference type="InterPro" id="IPR001509">
    <property type="entry name" value="Epimerase_deHydtase"/>
</dbReference>
<dbReference type="GO" id="GO:0004029">
    <property type="term" value="F:aldehyde dehydrogenase (NAD+) activity"/>
    <property type="evidence" value="ECO:0007669"/>
    <property type="project" value="TreeGrafter"/>
</dbReference>
<reference evidence="2 3" key="1">
    <citation type="submission" date="2019-07" db="EMBL/GenBank/DDBJ databases">
        <title>Analysis of the biochemical properties, biological activity and biotechnological potential of siderophores and biosurfactants produced by Antarctic psychrotolerant bacteria.</title>
        <authorList>
            <person name="Styczynski M."/>
            <person name="Krucon T."/>
            <person name="Decewicz P."/>
            <person name="Dziewit L."/>
        </authorList>
    </citation>
    <scope>NUCLEOTIDE SEQUENCE [LARGE SCALE GENOMIC DNA]</scope>
    <source>
        <strain evidence="2 3">ANT_H27</strain>
    </source>
</reference>
<evidence type="ECO:0000313" key="2">
    <source>
        <dbReference type="EMBL" id="KAA0977382.1"/>
    </source>
</evidence>
<dbReference type="CDD" id="cd05266">
    <property type="entry name" value="SDR_a4"/>
    <property type="match status" value="1"/>
</dbReference>
<comment type="caution">
    <text evidence="2">The sequence shown here is derived from an EMBL/GenBank/DDBJ whole genome shotgun (WGS) entry which is preliminary data.</text>
</comment>
<dbReference type="PANTHER" id="PTHR48079:SF6">
    <property type="entry name" value="NAD(P)-BINDING DOMAIN-CONTAINING PROTEIN-RELATED"/>
    <property type="match status" value="1"/>
</dbReference>
<dbReference type="Gene3D" id="3.40.50.720">
    <property type="entry name" value="NAD(P)-binding Rossmann-like Domain"/>
    <property type="match status" value="1"/>
</dbReference>
<evidence type="ECO:0000259" key="1">
    <source>
        <dbReference type="Pfam" id="PF01370"/>
    </source>
</evidence>
<feature type="domain" description="NAD-dependent epimerase/dehydratase" evidence="1">
    <location>
        <begin position="3"/>
        <end position="202"/>
    </location>
</feature>
<sequence>MKILILGAGDLGTEAGLRFVAAGHQVTAWRRRTELLPATFAAQRVDLGDPAADWPRIDAETDTVVFTPAAPERSESAYRRTYLQAVRRLAQTLVRDGVAPRRFLLVSSTAVYGDAGGGWISEGDPVSPQTPTAKILAETETLVRETLNHAVVLRLSGIYGPGRNHLVNQLKNGTARRPERTTWTNRIHRDDAAAAIVHLCTMDAAPEPLYLGVDHEPADLAEVQGFLAEQLGVAAPMPGETAVSRGGDRRLSNARLLSTGFTFTFPSYREGYASVLAGDGVRHP</sequence>